<evidence type="ECO:0000313" key="3">
    <source>
        <dbReference type="Proteomes" id="UP000288805"/>
    </source>
</evidence>
<accession>A0A438CLG1</accession>
<dbReference type="Proteomes" id="UP000288805">
    <property type="component" value="Unassembled WGS sequence"/>
</dbReference>
<evidence type="ECO:0000256" key="1">
    <source>
        <dbReference type="SAM" id="SignalP"/>
    </source>
</evidence>
<evidence type="ECO:0000313" key="2">
    <source>
        <dbReference type="EMBL" id="RVW24056.1"/>
    </source>
</evidence>
<reference evidence="2 3" key="1">
    <citation type="journal article" date="2018" name="PLoS Genet.">
        <title>Population sequencing reveals clonal diversity and ancestral inbreeding in the grapevine cultivar Chardonnay.</title>
        <authorList>
            <person name="Roach M.J."/>
            <person name="Johnson D.L."/>
            <person name="Bohlmann J."/>
            <person name="van Vuuren H.J."/>
            <person name="Jones S.J."/>
            <person name="Pretorius I.S."/>
            <person name="Schmidt S.A."/>
            <person name="Borneman A.R."/>
        </authorList>
    </citation>
    <scope>NUCLEOTIDE SEQUENCE [LARGE SCALE GENOMIC DNA]</scope>
    <source>
        <strain evidence="3">cv. Chardonnay</strain>
        <tissue evidence="2">Leaf</tissue>
    </source>
</reference>
<comment type="caution">
    <text evidence="2">The sequence shown here is derived from an EMBL/GenBank/DDBJ whole genome shotgun (WGS) entry which is preliminary data.</text>
</comment>
<dbReference type="EMBL" id="QGNW01002180">
    <property type="protein sequence ID" value="RVW24056.1"/>
    <property type="molecule type" value="Genomic_DNA"/>
</dbReference>
<keyword evidence="1" id="KW-0732">Signal</keyword>
<gene>
    <name evidence="2" type="ORF">CK203_091316</name>
</gene>
<organism evidence="2 3">
    <name type="scientific">Vitis vinifera</name>
    <name type="common">Grape</name>
    <dbReference type="NCBI Taxonomy" id="29760"/>
    <lineage>
        <taxon>Eukaryota</taxon>
        <taxon>Viridiplantae</taxon>
        <taxon>Streptophyta</taxon>
        <taxon>Embryophyta</taxon>
        <taxon>Tracheophyta</taxon>
        <taxon>Spermatophyta</taxon>
        <taxon>Magnoliopsida</taxon>
        <taxon>eudicotyledons</taxon>
        <taxon>Gunneridae</taxon>
        <taxon>Pentapetalae</taxon>
        <taxon>rosids</taxon>
        <taxon>Vitales</taxon>
        <taxon>Vitaceae</taxon>
        <taxon>Viteae</taxon>
        <taxon>Vitis</taxon>
    </lineage>
</organism>
<dbReference type="AlphaFoldDB" id="A0A438CLG1"/>
<proteinExistence type="predicted"/>
<feature type="signal peptide" evidence="1">
    <location>
        <begin position="1"/>
        <end position="21"/>
    </location>
</feature>
<protein>
    <submittedName>
        <fullName evidence="2">Uncharacterized protein</fullName>
    </submittedName>
</protein>
<sequence>MAKVVDLMLLVLLLLVTMVQEVELMMEVISPEEILGNTNKVNIQLVNSLVKMISRIAHKMKTMESRRAGLGIEAIGKPYRGRERTRLHIMMSYFQGVLNL</sequence>
<name>A0A438CLG1_VITVI</name>
<feature type="chain" id="PRO_5019317148" evidence="1">
    <location>
        <begin position="22"/>
        <end position="100"/>
    </location>
</feature>